<keyword evidence="8" id="KW-1185">Reference proteome</keyword>
<evidence type="ECO:0000256" key="3">
    <source>
        <dbReference type="ARBA" id="ARBA00022737"/>
    </source>
</evidence>
<proteinExistence type="predicted"/>
<keyword evidence="4" id="KW-0156">Chromatin regulator</keyword>
<accession>A0ABR3FRP1</accession>
<evidence type="ECO:0000256" key="4">
    <source>
        <dbReference type="ARBA" id="ARBA00022853"/>
    </source>
</evidence>
<dbReference type="PANTHER" id="PTHR13831:SF0">
    <property type="entry name" value="PROTEIN HIRA"/>
    <property type="match status" value="1"/>
</dbReference>
<gene>
    <name evidence="7" type="primary">HIR1_1</name>
    <name evidence="7" type="ORF">V5O48_003876</name>
</gene>
<dbReference type="InterPro" id="IPR011494">
    <property type="entry name" value="HIRA-like_C"/>
</dbReference>
<feature type="domain" description="Protein HIRA-like C-terminal" evidence="6">
    <location>
        <begin position="4"/>
        <end position="140"/>
    </location>
</feature>
<sequence>MARPNGSPIINCSNGSVYSHDPQLSTWVKLSEKWWSEGSDVWQGRQRTSASNQSNGGHKGVIAVIESGVSSSGGPDEKVVAKARPEWWTTALTLGHLETRMHAARLLDSQAEYKQALVLYAKKIADEGFRSKAEELIKELRGPIYYRPGEDRKDWNPTVVGLPKRDLLKDVLVQFARSKTLTKLAMDYQEQLKQAANEE</sequence>
<protein>
    <submittedName>
        <fullName evidence="7">HIR complex subunit</fullName>
    </submittedName>
</protein>
<evidence type="ECO:0000313" key="7">
    <source>
        <dbReference type="EMBL" id="KAL0578133.1"/>
    </source>
</evidence>
<organism evidence="7 8">
    <name type="scientific">Marasmius crinis-equi</name>
    <dbReference type="NCBI Taxonomy" id="585013"/>
    <lineage>
        <taxon>Eukaryota</taxon>
        <taxon>Fungi</taxon>
        <taxon>Dikarya</taxon>
        <taxon>Basidiomycota</taxon>
        <taxon>Agaricomycotina</taxon>
        <taxon>Agaricomycetes</taxon>
        <taxon>Agaricomycetidae</taxon>
        <taxon>Agaricales</taxon>
        <taxon>Marasmiineae</taxon>
        <taxon>Marasmiaceae</taxon>
        <taxon>Marasmius</taxon>
    </lineage>
</organism>
<dbReference type="PANTHER" id="PTHR13831">
    <property type="entry name" value="MEMBER OF THE HIR1 FAMILY OF WD-REPEAT PROTEINS"/>
    <property type="match status" value="1"/>
</dbReference>
<dbReference type="Pfam" id="PF07569">
    <property type="entry name" value="Hira"/>
    <property type="match status" value="1"/>
</dbReference>
<evidence type="ECO:0000313" key="8">
    <source>
        <dbReference type="Proteomes" id="UP001465976"/>
    </source>
</evidence>
<dbReference type="EMBL" id="JBAHYK010000118">
    <property type="protein sequence ID" value="KAL0578133.1"/>
    <property type="molecule type" value="Genomic_DNA"/>
</dbReference>
<comment type="subcellular location">
    <subcellularLocation>
        <location evidence="1">Nucleus</location>
    </subcellularLocation>
</comment>
<keyword evidence="2" id="KW-0853">WD repeat</keyword>
<evidence type="ECO:0000256" key="5">
    <source>
        <dbReference type="ARBA" id="ARBA00023242"/>
    </source>
</evidence>
<dbReference type="InterPro" id="IPR031120">
    <property type="entry name" value="HIR1-like"/>
</dbReference>
<name>A0ABR3FRP1_9AGAR</name>
<keyword evidence="5" id="KW-0539">Nucleus</keyword>
<keyword evidence="3" id="KW-0677">Repeat</keyword>
<evidence type="ECO:0000256" key="1">
    <source>
        <dbReference type="ARBA" id="ARBA00004123"/>
    </source>
</evidence>
<evidence type="ECO:0000256" key="2">
    <source>
        <dbReference type="ARBA" id="ARBA00022574"/>
    </source>
</evidence>
<evidence type="ECO:0000259" key="6">
    <source>
        <dbReference type="Pfam" id="PF07569"/>
    </source>
</evidence>
<reference evidence="7 8" key="1">
    <citation type="submission" date="2024-02" db="EMBL/GenBank/DDBJ databases">
        <title>A draft genome for the cacao thread blight pathogen Marasmius crinis-equi.</title>
        <authorList>
            <person name="Cohen S.P."/>
            <person name="Baruah I.K."/>
            <person name="Amoako-Attah I."/>
            <person name="Bukari Y."/>
            <person name="Meinhardt L.W."/>
            <person name="Bailey B.A."/>
        </authorList>
    </citation>
    <scope>NUCLEOTIDE SEQUENCE [LARGE SCALE GENOMIC DNA]</scope>
    <source>
        <strain evidence="7 8">GH-76</strain>
    </source>
</reference>
<comment type="caution">
    <text evidence="7">The sequence shown here is derived from an EMBL/GenBank/DDBJ whole genome shotgun (WGS) entry which is preliminary data.</text>
</comment>
<dbReference type="Proteomes" id="UP001465976">
    <property type="component" value="Unassembled WGS sequence"/>
</dbReference>